<dbReference type="GO" id="GO:0005737">
    <property type="term" value="C:cytoplasm"/>
    <property type="evidence" value="ECO:0007669"/>
    <property type="project" value="TreeGrafter"/>
</dbReference>
<keyword evidence="3" id="KW-0808">Transferase</keyword>
<dbReference type="GO" id="GO:0008641">
    <property type="term" value="F:ubiquitin-like modifier activating enzyme activity"/>
    <property type="evidence" value="ECO:0007669"/>
    <property type="project" value="InterPro"/>
</dbReference>
<feature type="domain" description="PaaA-like N-terminal" evidence="2">
    <location>
        <begin position="11"/>
        <end position="68"/>
    </location>
</feature>
<organism evidence="3 4">
    <name type="scientific">Stenotrophomonas rhizophila</name>
    <dbReference type="NCBI Taxonomy" id="216778"/>
    <lineage>
        <taxon>Bacteria</taxon>
        <taxon>Pseudomonadati</taxon>
        <taxon>Pseudomonadota</taxon>
        <taxon>Gammaproteobacteria</taxon>
        <taxon>Lysobacterales</taxon>
        <taxon>Lysobacteraceae</taxon>
        <taxon>Stenotrophomonas</taxon>
    </lineage>
</organism>
<dbReference type="Pfam" id="PF00899">
    <property type="entry name" value="ThiF"/>
    <property type="match status" value="1"/>
</dbReference>
<gene>
    <name evidence="3" type="ORF">QE424_002325</name>
</gene>
<feature type="domain" description="THIF-type NAD/FAD binding fold" evidence="1">
    <location>
        <begin position="104"/>
        <end position="365"/>
    </location>
</feature>
<dbReference type="Gene3D" id="3.40.50.720">
    <property type="entry name" value="NAD(P)-binding Rossmann-like Domain"/>
    <property type="match status" value="1"/>
</dbReference>
<dbReference type="RefSeq" id="WP_307107192.1">
    <property type="nucleotide sequence ID" value="NZ_JAUTAS010000001.1"/>
</dbReference>
<evidence type="ECO:0000259" key="2">
    <source>
        <dbReference type="Pfam" id="PF21475"/>
    </source>
</evidence>
<evidence type="ECO:0000313" key="3">
    <source>
        <dbReference type="EMBL" id="MDQ1109166.1"/>
    </source>
</evidence>
<dbReference type="Proteomes" id="UP001226084">
    <property type="component" value="Unassembled WGS sequence"/>
</dbReference>
<comment type="caution">
    <text evidence="3">The sequence shown here is derived from an EMBL/GenBank/DDBJ whole genome shotgun (WGS) entry which is preliminary data.</text>
</comment>
<sequence>MPYTKPLLKRSHHVLVSGDGDVCIGEIPGKSKILPRPPAWVVPVLELLDGNHTIPRIRKALDARGIEVSGGDLDAFVEALAGFSLLEEGARISSALTAEELERYDRQILQFALVDEQSVGNAVVYQEKLKKARVLVLGMGGWGTWCALNLARAGVGTLRIVDGDDVEVSNLNRQVLYATADVGSRKVDAAARSLREHNENVTVECIAEFATEDSGRLEELLAGVDVVILAWASLGYYRARTVDRVIHALAARNRIPVIELGGDPLDVSAGPLYMNDGSHVAFEEVRGAAQERFYSADSTVRAFQEARMRNAFRNGSRQVNAWQSAPSLAFMSGLVADQVVKLISGYDRCNLIGRRLHFSMQTYKVREEVVFDRI</sequence>
<dbReference type="InterPro" id="IPR035985">
    <property type="entry name" value="Ubiquitin-activating_enz"/>
</dbReference>
<evidence type="ECO:0000259" key="1">
    <source>
        <dbReference type="Pfam" id="PF00899"/>
    </source>
</evidence>
<name>A0AAP5AJ59_9GAMM</name>
<dbReference type="InterPro" id="IPR000594">
    <property type="entry name" value="ThiF_NAD_FAD-bd"/>
</dbReference>
<proteinExistence type="predicted"/>
<dbReference type="AlphaFoldDB" id="A0AAP5AJ59"/>
<dbReference type="GO" id="GO:0061605">
    <property type="term" value="F:molybdopterin-synthase adenylyltransferase activity"/>
    <property type="evidence" value="ECO:0007669"/>
    <property type="project" value="UniProtKB-EC"/>
</dbReference>
<dbReference type="GO" id="GO:0004792">
    <property type="term" value="F:thiosulfate-cyanide sulfurtransferase activity"/>
    <property type="evidence" value="ECO:0007669"/>
    <property type="project" value="TreeGrafter"/>
</dbReference>
<dbReference type="InterPro" id="IPR045886">
    <property type="entry name" value="ThiF/MoeB/HesA"/>
</dbReference>
<keyword evidence="3" id="KW-0548">Nucleotidyltransferase</keyword>
<protein>
    <submittedName>
        <fullName evidence="3">Molybdopterin/thiamine biosynthesis adenylyltransferase</fullName>
        <ecNumber evidence="3">2.7.7.80</ecNumber>
    </submittedName>
</protein>
<dbReference type="SUPFAM" id="SSF69572">
    <property type="entry name" value="Activating enzymes of the ubiquitin-like proteins"/>
    <property type="match status" value="1"/>
</dbReference>
<dbReference type="PANTHER" id="PTHR10953">
    <property type="entry name" value="UBIQUITIN-ACTIVATING ENZYME E1"/>
    <property type="match status" value="1"/>
</dbReference>
<accession>A0AAP5AJ59</accession>
<dbReference type="InterPro" id="IPR049268">
    <property type="entry name" value="PaaA-like_N"/>
</dbReference>
<reference evidence="3" key="1">
    <citation type="submission" date="2023-07" db="EMBL/GenBank/DDBJ databases">
        <title>Functional and genomic diversity of the sorghum phyllosphere microbiome.</title>
        <authorList>
            <person name="Shade A."/>
        </authorList>
    </citation>
    <scope>NUCLEOTIDE SEQUENCE</scope>
    <source>
        <strain evidence="3">SORGH_AS_0457</strain>
    </source>
</reference>
<evidence type="ECO:0000313" key="4">
    <source>
        <dbReference type="Proteomes" id="UP001226084"/>
    </source>
</evidence>
<dbReference type="Pfam" id="PF21475">
    <property type="entry name" value="PaaA-like_N"/>
    <property type="match status" value="1"/>
</dbReference>
<dbReference type="EC" id="2.7.7.80" evidence="3"/>
<dbReference type="PANTHER" id="PTHR10953:SF102">
    <property type="entry name" value="ADENYLYLTRANSFERASE AND SULFURTRANSFERASE MOCS3"/>
    <property type="match status" value="1"/>
</dbReference>
<dbReference type="EMBL" id="JAUTAS010000001">
    <property type="protein sequence ID" value="MDQ1109166.1"/>
    <property type="molecule type" value="Genomic_DNA"/>
</dbReference>